<accession>A0A9D4LI15</accession>
<protein>
    <submittedName>
        <fullName evidence="2">Uncharacterized protein</fullName>
    </submittedName>
</protein>
<name>A0A9D4LI15_DREPO</name>
<comment type="caution">
    <text evidence="2">The sequence shown here is derived from an EMBL/GenBank/DDBJ whole genome shotgun (WGS) entry which is preliminary data.</text>
</comment>
<sequence length="109" mass="12392">MSSARHGETYCNSTPLQYERDARNAKHNQGLQKTIDEMSKRPRNKDKDIGNRLSTSKPIQILADRTRRALIRNVLFVDQTNILKEIVPNKGALIIPNTTICHPTLEKLA</sequence>
<evidence type="ECO:0000313" key="3">
    <source>
        <dbReference type="Proteomes" id="UP000828390"/>
    </source>
</evidence>
<evidence type="ECO:0000313" key="2">
    <source>
        <dbReference type="EMBL" id="KAH3857712.1"/>
    </source>
</evidence>
<dbReference type="Proteomes" id="UP000828390">
    <property type="component" value="Unassembled WGS sequence"/>
</dbReference>
<keyword evidence="3" id="KW-1185">Reference proteome</keyword>
<dbReference type="EMBL" id="JAIWYP010000003">
    <property type="protein sequence ID" value="KAH3857712.1"/>
    <property type="molecule type" value="Genomic_DNA"/>
</dbReference>
<organism evidence="2 3">
    <name type="scientific">Dreissena polymorpha</name>
    <name type="common">Zebra mussel</name>
    <name type="synonym">Mytilus polymorpha</name>
    <dbReference type="NCBI Taxonomy" id="45954"/>
    <lineage>
        <taxon>Eukaryota</taxon>
        <taxon>Metazoa</taxon>
        <taxon>Spiralia</taxon>
        <taxon>Lophotrochozoa</taxon>
        <taxon>Mollusca</taxon>
        <taxon>Bivalvia</taxon>
        <taxon>Autobranchia</taxon>
        <taxon>Heteroconchia</taxon>
        <taxon>Euheterodonta</taxon>
        <taxon>Imparidentia</taxon>
        <taxon>Neoheterodontei</taxon>
        <taxon>Myida</taxon>
        <taxon>Dreissenoidea</taxon>
        <taxon>Dreissenidae</taxon>
        <taxon>Dreissena</taxon>
    </lineage>
</organism>
<dbReference type="AlphaFoldDB" id="A0A9D4LI15"/>
<reference evidence="2" key="2">
    <citation type="submission" date="2020-11" db="EMBL/GenBank/DDBJ databases">
        <authorList>
            <person name="McCartney M.A."/>
            <person name="Auch B."/>
            <person name="Kono T."/>
            <person name="Mallez S."/>
            <person name="Becker A."/>
            <person name="Gohl D.M."/>
            <person name="Silverstein K.A.T."/>
            <person name="Koren S."/>
            <person name="Bechman K.B."/>
            <person name="Herman A."/>
            <person name="Abrahante J.E."/>
            <person name="Garbe J."/>
        </authorList>
    </citation>
    <scope>NUCLEOTIDE SEQUENCE</scope>
    <source>
        <strain evidence="2">Duluth1</strain>
        <tissue evidence="2">Whole animal</tissue>
    </source>
</reference>
<feature type="region of interest" description="Disordered" evidence="1">
    <location>
        <begin position="23"/>
        <end position="53"/>
    </location>
</feature>
<gene>
    <name evidence="2" type="ORF">DPMN_100324</name>
</gene>
<reference evidence="2" key="1">
    <citation type="journal article" date="2019" name="bioRxiv">
        <title>The Genome of the Zebra Mussel, Dreissena polymorpha: A Resource for Invasive Species Research.</title>
        <authorList>
            <person name="McCartney M.A."/>
            <person name="Auch B."/>
            <person name="Kono T."/>
            <person name="Mallez S."/>
            <person name="Zhang Y."/>
            <person name="Obille A."/>
            <person name="Becker A."/>
            <person name="Abrahante J.E."/>
            <person name="Garbe J."/>
            <person name="Badalamenti J.P."/>
            <person name="Herman A."/>
            <person name="Mangelson H."/>
            <person name="Liachko I."/>
            <person name="Sullivan S."/>
            <person name="Sone E.D."/>
            <person name="Koren S."/>
            <person name="Silverstein K.A.T."/>
            <person name="Beckman K.B."/>
            <person name="Gohl D.M."/>
        </authorList>
    </citation>
    <scope>NUCLEOTIDE SEQUENCE</scope>
    <source>
        <strain evidence="2">Duluth1</strain>
        <tissue evidence="2">Whole animal</tissue>
    </source>
</reference>
<proteinExistence type="predicted"/>
<feature type="compositionally biased region" description="Basic and acidic residues" evidence="1">
    <location>
        <begin position="34"/>
        <end position="50"/>
    </location>
</feature>
<evidence type="ECO:0000256" key="1">
    <source>
        <dbReference type="SAM" id="MobiDB-lite"/>
    </source>
</evidence>